<dbReference type="EMBL" id="MCFI01000014">
    <property type="protein sequence ID" value="ORY79988.1"/>
    <property type="molecule type" value="Genomic_DNA"/>
</dbReference>
<name>A0A1Y2F7W3_PROLT</name>
<dbReference type="AlphaFoldDB" id="A0A1Y2F7W3"/>
<feature type="region of interest" description="Disordered" evidence="1">
    <location>
        <begin position="95"/>
        <end position="153"/>
    </location>
</feature>
<accession>A0A1Y2F7W3</accession>
<evidence type="ECO:0000256" key="1">
    <source>
        <dbReference type="SAM" id="MobiDB-lite"/>
    </source>
</evidence>
<sequence>MQLRCDTASCNDTFNHLASVLDLDQHTLLHDEELSYFSRRLWFVPLIDADSLLLNIESLEKYYIPGHYIRPLPLGAPGTRPMHCVNGWAEHTTRHYNDEHSEPGSYYSYEDLEDCFDSEEDDSDAEADGVGIIEVENESVEDGYSSADDPMSE</sequence>
<protein>
    <submittedName>
        <fullName evidence="2">Uncharacterized protein</fullName>
    </submittedName>
</protein>
<evidence type="ECO:0000313" key="3">
    <source>
        <dbReference type="Proteomes" id="UP000193685"/>
    </source>
</evidence>
<dbReference type="GeneID" id="63787212"/>
<reference evidence="2 3" key="1">
    <citation type="submission" date="2016-07" db="EMBL/GenBank/DDBJ databases">
        <title>Pervasive Adenine N6-methylation of Active Genes in Fungi.</title>
        <authorList>
            <consortium name="DOE Joint Genome Institute"/>
            <person name="Mondo S.J."/>
            <person name="Dannebaum R.O."/>
            <person name="Kuo R.C."/>
            <person name="Labutti K."/>
            <person name="Haridas S."/>
            <person name="Kuo A."/>
            <person name="Salamov A."/>
            <person name="Ahrendt S.R."/>
            <person name="Lipzen A."/>
            <person name="Sullivan W."/>
            <person name="Andreopoulos W.B."/>
            <person name="Clum A."/>
            <person name="Lindquist E."/>
            <person name="Daum C."/>
            <person name="Ramamoorthy G.K."/>
            <person name="Gryganskyi A."/>
            <person name="Culley D."/>
            <person name="Magnuson J.K."/>
            <person name="James T.Y."/>
            <person name="O'Malley M.A."/>
            <person name="Stajich J.E."/>
            <person name="Spatafora J.W."/>
            <person name="Visel A."/>
            <person name="Grigoriev I.V."/>
        </authorList>
    </citation>
    <scope>NUCLEOTIDE SEQUENCE [LARGE SCALE GENOMIC DNA]</scope>
    <source>
        <strain evidence="2 3">12-1054</strain>
    </source>
</reference>
<keyword evidence="3" id="KW-1185">Reference proteome</keyword>
<proteinExistence type="predicted"/>
<feature type="compositionally biased region" description="Acidic residues" evidence="1">
    <location>
        <begin position="110"/>
        <end position="127"/>
    </location>
</feature>
<evidence type="ECO:0000313" key="2">
    <source>
        <dbReference type="EMBL" id="ORY79988.1"/>
    </source>
</evidence>
<comment type="caution">
    <text evidence="2">The sequence shown here is derived from an EMBL/GenBank/DDBJ whole genome shotgun (WGS) entry which is preliminary data.</text>
</comment>
<gene>
    <name evidence="2" type="ORF">BCR37DRAFT_388358</name>
</gene>
<dbReference type="Proteomes" id="UP000193685">
    <property type="component" value="Unassembled WGS sequence"/>
</dbReference>
<dbReference type="RefSeq" id="XP_040724122.1">
    <property type="nucleotide sequence ID" value="XM_040870613.1"/>
</dbReference>
<organism evidence="2 3">
    <name type="scientific">Protomyces lactucae-debilis</name>
    <dbReference type="NCBI Taxonomy" id="2754530"/>
    <lineage>
        <taxon>Eukaryota</taxon>
        <taxon>Fungi</taxon>
        <taxon>Dikarya</taxon>
        <taxon>Ascomycota</taxon>
        <taxon>Taphrinomycotina</taxon>
        <taxon>Taphrinomycetes</taxon>
        <taxon>Taphrinales</taxon>
        <taxon>Protomycetaceae</taxon>
        <taxon>Protomyces</taxon>
    </lineage>
</organism>